<name>A0A9Q3GVW5_9BASI</name>
<organism evidence="1 2">
    <name type="scientific">Austropuccinia psidii MF-1</name>
    <dbReference type="NCBI Taxonomy" id="1389203"/>
    <lineage>
        <taxon>Eukaryota</taxon>
        <taxon>Fungi</taxon>
        <taxon>Dikarya</taxon>
        <taxon>Basidiomycota</taxon>
        <taxon>Pucciniomycotina</taxon>
        <taxon>Pucciniomycetes</taxon>
        <taxon>Pucciniales</taxon>
        <taxon>Sphaerophragmiaceae</taxon>
        <taxon>Austropuccinia</taxon>
    </lineage>
</organism>
<accession>A0A9Q3GVW5</accession>
<dbReference type="EMBL" id="AVOT02006708">
    <property type="protein sequence ID" value="MBW0482243.1"/>
    <property type="molecule type" value="Genomic_DNA"/>
</dbReference>
<protein>
    <submittedName>
        <fullName evidence="1">Uncharacterized protein</fullName>
    </submittedName>
</protein>
<dbReference type="OrthoDB" id="2507701at2759"/>
<evidence type="ECO:0000313" key="2">
    <source>
        <dbReference type="Proteomes" id="UP000765509"/>
    </source>
</evidence>
<proteinExistence type="predicted"/>
<gene>
    <name evidence="1" type="ORF">O181_021958</name>
</gene>
<reference evidence="1" key="1">
    <citation type="submission" date="2021-03" db="EMBL/GenBank/DDBJ databases">
        <title>Draft genome sequence of rust myrtle Austropuccinia psidii MF-1, a brazilian biotype.</title>
        <authorList>
            <person name="Quecine M.C."/>
            <person name="Pachon D.M.R."/>
            <person name="Bonatelli M.L."/>
            <person name="Correr F.H."/>
            <person name="Franceschini L.M."/>
            <person name="Leite T.F."/>
            <person name="Margarido G.R.A."/>
            <person name="Almeida C.A."/>
            <person name="Ferrarezi J.A."/>
            <person name="Labate C.A."/>
        </authorList>
    </citation>
    <scope>NUCLEOTIDE SEQUENCE</scope>
    <source>
        <strain evidence="1">MF-1</strain>
    </source>
</reference>
<dbReference type="Proteomes" id="UP000765509">
    <property type="component" value="Unassembled WGS sequence"/>
</dbReference>
<comment type="caution">
    <text evidence="1">The sequence shown here is derived from an EMBL/GenBank/DDBJ whole genome shotgun (WGS) entry which is preliminary data.</text>
</comment>
<evidence type="ECO:0000313" key="1">
    <source>
        <dbReference type="EMBL" id="MBW0482243.1"/>
    </source>
</evidence>
<keyword evidence="2" id="KW-1185">Reference proteome</keyword>
<sequence>MRCTYQLIGNQVCDNDLFKPTTMFNAIRDKGIGICLRSNVSYNEIGVINTPKRIYYSHHIATWTQWMLSLKGIEEEIENWQNKLENCLHTCDIQQSMAWKMLEWSELSNKLAGKQESLGCLVLTCLNLPPKYHKKLEFTLLYSIIPGPNSPDVVTISNLLKTLVDELLLLRDENKVLKSLHLEGRFVSSAITACWGPCCNSQDSWLWESFRTATLCLV</sequence>
<dbReference type="AlphaFoldDB" id="A0A9Q3GVW5"/>